<dbReference type="InterPro" id="IPR000559">
    <property type="entry name" value="Formate_THF_ligase"/>
</dbReference>
<dbReference type="PROSITE" id="PS00722">
    <property type="entry name" value="FTHFS_2"/>
    <property type="match status" value="1"/>
</dbReference>
<dbReference type="Gene3D" id="3.10.410.10">
    <property type="entry name" value="Formyltetrahydrofolate synthetase, domain 3"/>
    <property type="match status" value="1"/>
</dbReference>
<keyword evidence="2 8" id="KW-0554">One-carbon metabolism</keyword>
<dbReference type="PROSITE" id="PS00721">
    <property type="entry name" value="FTHFS_1"/>
    <property type="match status" value="1"/>
</dbReference>
<evidence type="ECO:0000256" key="3">
    <source>
        <dbReference type="ARBA" id="ARBA00022598"/>
    </source>
</evidence>
<comment type="caution">
    <text evidence="9">The sequence shown here is derived from an EMBL/GenBank/DDBJ whole genome shotgun (WGS) entry which is preliminary data.</text>
</comment>
<evidence type="ECO:0000256" key="6">
    <source>
        <dbReference type="ARBA" id="ARBA00049033"/>
    </source>
</evidence>
<gene>
    <name evidence="8" type="primary">fhs</name>
    <name evidence="9" type="ORF">FRY74_06040</name>
</gene>
<dbReference type="AlphaFoldDB" id="A0A5C6RWZ5"/>
<sequence>MADAKFLSDIEIAQKNVMTHIKDIASKLSIDEDDIEMYGKYKAKLPLTLIDQSKIKKSNLILVTALTPTPAGEGKTTTSIGLTEGLNKIGKKATVVLREPSLGPVFGIKGGAAGGGYAQVVPMEDINLHFTGDFSAIEKANNLLSALIDNNIQNKTNNLGIDPRTIVWKRVMDMNDRSLRDITIGLGGTANGIPREDGFNITPASEVMAILCMAQSFKDLKEKLGNIFIGFTFDRTPIYARDLKAENAMAILLKDAIKPNLVQTLEGNPAIIHGGPFANIAQGTNTILATKMGLSISDYVVTEAGFGADLGAEKFLNIKCVSGNLKPKALVLVATIRALRHHGGASKEQYNDPNTERVSAGFANLEKHIENCKKFGLNPVVAINAFPSDSDDEIQLIQQKCAKMNVKAVLAKGFANGGEGMTDLAEAVVSEIEGGKNKFTPLYNWNLSIKEKIERIAKEIYGADGVDYSKQAIQDLRKIDTLGLQGLPVCMAKTQKSFSDNESLLARPTGFRINVREFEFATGAGFVIPILGKMMRMPGLPVIPASEHMFIDDNGKISGLS</sequence>
<dbReference type="EMBL" id="VOOS01000002">
    <property type="protein sequence ID" value="TXB66130.1"/>
    <property type="molecule type" value="Genomic_DNA"/>
</dbReference>
<keyword evidence="4 8" id="KW-0547">Nucleotide-binding</keyword>
<evidence type="ECO:0000313" key="9">
    <source>
        <dbReference type="EMBL" id="TXB66130.1"/>
    </source>
</evidence>
<dbReference type="Pfam" id="PF01268">
    <property type="entry name" value="FTHFS"/>
    <property type="match status" value="1"/>
</dbReference>
<evidence type="ECO:0000313" key="10">
    <source>
        <dbReference type="Proteomes" id="UP000321721"/>
    </source>
</evidence>
<dbReference type="HAMAP" id="MF_01543">
    <property type="entry name" value="FTHFS"/>
    <property type="match status" value="1"/>
</dbReference>
<dbReference type="InterPro" id="IPR027417">
    <property type="entry name" value="P-loop_NTPase"/>
</dbReference>
<feature type="binding site" evidence="8">
    <location>
        <begin position="69"/>
        <end position="76"/>
    </location>
    <ligand>
        <name>ATP</name>
        <dbReference type="ChEBI" id="CHEBI:30616"/>
    </ligand>
</feature>
<comment type="pathway">
    <text evidence="1 8">One-carbon metabolism; tetrahydrofolate interconversion.</text>
</comment>
<dbReference type="UniPathway" id="UPA00193"/>
<dbReference type="RefSeq" id="WP_147099611.1">
    <property type="nucleotide sequence ID" value="NZ_VOOS01000002.1"/>
</dbReference>
<keyword evidence="10" id="KW-1185">Reference proteome</keyword>
<dbReference type="CDD" id="cd00477">
    <property type="entry name" value="FTHFS"/>
    <property type="match status" value="1"/>
</dbReference>
<evidence type="ECO:0000256" key="8">
    <source>
        <dbReference type="HAMAP-Rule" id="MF_01543"/>
    </source>
</evidence>
<comment type="similarity">
    <text evidence="7 8">Belongs to the formate--tetrahydrofolate ligase family.</text>
</comment>
<dbReference type="FunFam" id="3.30.1510.10:FF:000001">
    <property type="entry name" value="Formate--tetrahydrofolate ligase"/>
    <property type="match status" value="1"/>
</dbReference>
<protein>
    <recommendedName>
        <fullName evidence="8">Formate--tetrahydrofolate ligase</fullName>
        <ecNumber evidence="8">6.3.4.3</ecNumber>
    </recommendedName>
    <alternativeName>
        <fullName evidence="8">Formyltetrahydrofolate synthetase</fullName>
        <shortName evidence="8">FHS</shortName>
        <shortName evidence="8">FTHFS</shortName>
    </alternativeName>
</protein>
<dbReference type="InterPro" id="IPR020628">
    <property type="entry name" value="Formate_THF_ligase_CS"/>
</dbReference>
<dbReference type="OrthoDB" id="9761733at2"/>
<dbReference type="EC" id="6.3.4.3" evidence="8"/>
<comment type="catalytic activity">
    <reaction evidence="6 8">
        <text>(6S)-5,6,7,8-tetrahydrofolate + formate + ATP = (6R)-10-formyltetrahydrofolate + ADP + phosphate</text>
        <dbReference type="Rhea" id="RHEA:20221"/>
        <dbReference type="ChEBI" id="CHEBI:15740"/>
        <dbReference type="ChEBI" id="CHEBI:30616"/>
        <dbReference type="ChEBI" id="CHEBI:43474"/>
        <dbReference type="ChEBI" id="CHEBI:57453"/>
        <dbReference type="ChEBI" id="CHEBI:195366"/>
        <dbReference type="ChEBI" id="CHEBI:456216"/>
        <dbReference type="EC" id="6.3.4.3"/>
    </reaction>
</comment>
<evidence type="ECO:0000256" key="5">
    <source>
        <dbReference type="ARBA" id="ARBA00022840"/>
    </source>
</evidence>
<dbReference type="GO" id="GO:0004329">
    <property type="term" value="F:formate-tetrahydrofolate ligase activity"/>
    <property type="evidence" value="ECO:0007669"/>
    <property type="project" value="UniProtKB-UniRule"/>
</dbReference>
<evidence type="ECO:0000256" key="7">
    <source>
        <dbReference type="ARBA" id="ARBA00061363"/>
    </source>
</evidence>
<dbReference type="NCBIfam" id="NF010030">
    <property type="entry name" value="PRK13505.1"/>
    <property type="match status" value="1"/>
</dbReference>
<accession>A0A5C6RWZ5</accession>
<dbReference type="Proteomes" id="UP000321721">
    <property type="component" value="Unassembled WGS sequence"/>
</dbReference>
<dbReference type="SUPFAM" id="SSF52540">
    <property type="entry name" value="P-loop containing nucleoside triphosphate hydrolases"/>
    <property type="match status" value="1"/>
</dbReference>
<name>A0A5C6RWZ5_9FLAO</name>
<keyword evidence="3 8" id="KW-0436">Ligase</keyword>
<dbReference type="Gene3D" id="3.40.50.300">
    <property type="entry name" value="P-loop containing nucleotide triphosphate hydrolases"/>
    <property type="match status" value="1"/>
</dbReference>
<evidence type="ECO:0000256" key="1">
    <source>
        <dbReference type="ARBA" id="ARBA00004777"/>
    </source>
</evidence>
<dbReference type="GO" id="GO:0035999">
    <property type="term" value="P:tetrahydrofolate interconversion"/>
    <property type="evidence" value="ECO:0007669"/>
    <property type="project" value="UniProtKB-UniRule"/>
</dbReference>
<evidence type="ECO:0000256" key="4">
    <source>
        <dbReference type="ARBA" id="ARBA00022741"/>
    </source>
</evidence>
<evidence type="ECO:0000256" key="2">
    <source>
        <dbReference type="ARBA" id="ARBA00022563"/>
    </source>
</evidence>
<organism evidence="9 10">
    <name type="scientific">Vicingus serpentipes</name>
    <dbReference type="NCBI Taxonomy" id="1926625"/>
    <lineage>
        <taxon>Bacteria</taxon>
        <taxon>Pseudomonadati</taxon>
        <taxon>Bacteroidota</taxon>
        <taxon>Flavobacteriia</taxon>
        <taxon>Flavobacteriales</taxon>
        <taxon>Vicingaceae</taxon>
        <taxon>Vicingus</taxon>
    </lineage>
</organism>
<proteinExistence type="inferred from homology"/>
<dbReference type="Gene3D" id="3.30.1510.10">
    <property type="entry name" value="Domain 2, N(10)-formyltetrahydrofolate synthetase"/>
    <property type="match status" value="1"/>
</dbReference>
<keyword evidence="5 8" id="KW-0067">ATP-binding</keyword>
<dbReference type="GO" id="GO:0005524">
    <property type="term" value="F:ATP binding"/>
    <property type="evidence" value="ECO:0007669"/>
    <property type="project" value="UniProtKB-UniRule"/>
</dbReference>
<reference evidence="9 10" key="1">
    <citation type="submission" date="2019-08" db="EMBL/GenBank/DDBJ databases">
        <title>Genome of Vicingus serpentipes NCIMB 15042.</title>
        <authorList>
            <person name="Bowman J.P."/>
        </authorList>
    </citation>
    <scope>NUCLEOTIDE SEQUENCE [LARGE SCALE GENOMIC DNA]</scope>
    <source>
        <strain evidence="9 10">NCIMB 15042</strain>
    </source>
</reference>